<name>A0A316AHI5_9BACT</name>
<proteinExistence type="predicted"/>
<dbReference type="EMBL" id="QGDT01000008">
    <property type="protein sequence ID" value="PWJ57132.1"/>
    <property type="molecule type" value="Genomic_DNA"/>
</dbReference>
<dbReference type="Proteomes" id="UP000245880">
    <property type="component" value="Unassembled WGS sequence"/>
</dbReference>
<evidence type="ECO:0000313" key="1">
    <source>
        <dbReference type="EMBL" id="PWJ57132.1"/>
    </source>
</evidence>
<gene>
    <name evidence="1" type="ORF">CLV98_10852</name>
</gene>
<protein>
    <recommendedName>
        <fullName evidence="3">Outer membrane protein with beta-barrel domain</fullName>
    </recommendedName>
</protein>
<sequence length="296" mass="33015">MNAQDLLVTVAGDSLNVRMHDGNGDYVRFDYTDYLRTTVRQLPKNRVRTIVPNYFAYLKMAAQTKVPGSADTLVHTPEIGLALPIENAFLDTVQVRIAYQPTWNMGVYTGLSKRLYGTKIGLNQMDLDYDKKVKSGFTIGAKADYFFKKKWGLGIRYDIFLSNARKDASNRSQVGIQFLGISALHRKALSTTGQYIQSSFELGYQPFSNRLSIDDSLKKLRAKSLGWGLSVAFIQPIHQRLSLSLTGSCFLGTSYKMVSKADGKSQTIHLNRNNFNDLSRAALTLGIHFSGNTGSK</sequence>
<keyword evidence="2" id="KW-1185">Reference proteome</keyword>
<evidence type="ECO:0008006" key="3">
    <source>
        <dbReference type="Google" id="ProtNLM"/>
    </source>
</evidence>
<evidence type="ECO:0000313" key="2">
    <source>
        <dbReference type="Proteomes" id="UP000245880"/>
    </source>
</evidence>
<organism evidence="1 2">
    <name type="scientific">Dyadobacter jejuensis</name>
    <dbReference type="NCBI Taxonomy" id="1082580"/>
    <lineage>
        <taxon>Bacteria</taxon>
        <taxon>Pseudomonadati</taxon>
        <taxon>Bacteroidota</taxon>
        <taxon>Cytophagia</taxon>
        <taxon>Cytophagales</taxon>
        <taxon>Spirosomataceae</taxon>
        <taxon>Dyadobacter</taxon>
    </lineage>
</organism>
<comment type="caution">
    <text evidence="1">The sequence shown here is derived from an EMBL/GenBank/DDBJ whole genome shotgun (WGS) entry which is preliminary data.</text>
</comment>
<reference evidence="1 2" key="1">
    <citation type="submission" date="2018-03" db="EMBL/GenBank/DDBJ databases">
        <title>Genomic Encyclopedia of Archaeal and Bacterial Type Strains, Phase II (KMG-II): from individual species to whole genera.</title>
        <authorList>
            <person name="Goeker M."/>
        </authorList>
    </citation>
    <scope>NUCLEOTIDE SEQUENCE [LARGE SCALE GENOMIC DNA]</scope>
    <source>
        <strain evidence="1 2">DSM 100346</strain>
    </source>
</reference>
<accession>A0A316AHI5</accession>
<dbReference type="AlphaFoldDB" id="A0A316AHI5"/>